<proteinExistence type="predicted"/>
<reference evidence="3 4" key="1">
    <citation type="journal article" date="2016" name="Nat. Commun.">
        <title>Thousands of microbial genomes shed light on interconnected biogeochemical processes in an aquifer system.</title>
        <authorList>
            <person name="Anantharaman K."/>
            <person name="Brown C.T."/>
            <person name="Hug L.A."/>
            <person name="Sharon I."/>
            <person name="Castelle C.J."/>
            <person name="Probst A.J."/>
            <person name="Thomas B.C."/>
            <person name="Singh A."/>
            <person name="Wilkins M.J."/>
            <person name="Karaoz U."/>
            <person name="Brodie E.L."/>
            <person name="Williams K.H."/>
            <person name="Hubbard S.S."/>
            <person name="Banfield J.F."/>
        </authorList>
    </citation>
    <scope>NUCLEOTIDE SEQUENCE [LARGE SCALE GENOMIC DNA]</scope>
</reference>
<accession>A0A1G1WRP2</accession>
<feature type="transmembrane region" description="Helical" evidence="1">
    <location>
        <begin position="125"/>
        <end position="145"/>
    </location>
</feature>
<dbReference type="PANTHER" id="PTHR14969:SF13">
    <property type="entry name" value="AT30094P"/>
    <property type="match status" value="1"/>
</dbReference>
<keyword evidence="1" id="KW-0812">Transmembrane</keyword>
<organism evidence="3 4">
    <name type="scientific">Candidatus Woykebacteria bacterium RIFCSPHIGHO2_12_FULL_45_10</name>
    <dbReference type="NCBI Taxonomy" id="1802603"/>
    <lineage>
        <taxon>Bacteria</taxon>
        <taxon>Candidatus Woykeibacteriota</taxon>
    </lineage>
</organism>
<feature type="transmembrane region" description="Helical" evidence="1">
    <location>
        <begin position="86"/>
        <end position="113"/>
    </location>
</feature>
<dbReference type="EMBL" id="MHCZ01000004">
    <property type="protein sequence ID" value="OGY30389.1"/>
    <property type="molecule type" value="Genomic_DNA"/>
</dbReference>
<evidence type="ECO:0000313" key="3">
    <source>
        <dbReference type="EMBL" id="OGY30389.1"/>
    </source>
</evidence>
<dbReference type="SUPFAM" id="SSF48317">
    <property type="entry name" value="Acid phosphatase/Vanadium-dependent haloperoxidase"/>
    <property type="match status" value="1"/>
</dbReference>
<dbReference type="InterPro" id="IPR000326">
    <property type="entry name" value="PAP2/HPO"/>
</dbReference>
<evidence type="ECO:0000256" key="1">
    <source>
        <dbReference type="SAM" id="Phobius"/>
    </source>
</evidence>
<feature type="transmembrane region" description="Helical" evidence="1">
    <location>
        <begin position="6"/>
        <end position="27"/>
    </location>
</feature>
<dbReference type="Pfam" id="PF01569">
    <property type="entry name" value="PAP2"/>
    <property type="match status" value="1"/>
</dbReference>
<protein>
    <recommendedName>
        <fullName evidence="2">Phosphatidic acid phosphatase type 2/haloperoxidase domain-containing protein</fullName>
    </recommendedName>
</protein>
<comment type="caution">
    <text evidence="3">The sequence shown here is derived from an EMBL/GenBank/DDBJ whole genome shotgun (WGS) entry which is preliminary data.</text>
</comment>
<name>A0A1G1WRP2_9BACT</name>
<dbReference type="InterPro" id="IPR036938">
    <property type="entry name" value="PAP2/HPO_sf"/>
</dbReference>
<evidence type="ECO:0000313" key="4">
    <source>
        <dbReference type="Proteomes" id="UP000178068"/>
    </source>
</evidence>
<dbReference type="Gene3D" id="1.20.144.10">
    <property type="entry name" value="Phosphatidic acid phosphatase type 2/haloperoxidase"/>
    <property type="match status" value="1"/>
</dbReference>
<keyword evidence="1" id="KW-1133">Transmembrane helix</keyword>
<dbReference type="PANTHER" id="PTHR14969">
    <property type="entry name" value="SPHINGOSINE-1-PHOSPHATE PHOSPHOHYDROLASE"/>
    <property type="match status" value="1"/>
</dbReference>
<feature type="domain" description="Phosphatidic acid phosphatase type 2/haloperoxidase" evidence="2">
    <location>
        <begin position="38"/>
        <end position="143"/>
    </location>
</feature>
<keyword evidence="1" id="KW-0472">Membrane</keyword>
<dbReference type="STRING" id="1802603.A3F35_02990"/>
<dbReference type="Proteomes" id="UP000178068">
    <property type="component" value="Unassembled WGS sequence"/>
</dbReference>
<dbReference type="AlphaFoldDB" id="A0A1G1WRP2"/>
<gene>
    <name evidence="3" type="ORF">A3F35_02990</name>
</gene>
<feature type="transmembrane region" description="Helical" evidence="1">
    <location>
        <begin position="34"/>
        <end position="57"/>
    </location>
</feature>
<dbReference type="SMART" id="SM00014">
    <property type="entry name" value="acidPPc"/>
    <property type="match status" value="1"/>
</dbReference>
<sequence>MNLIVVLAAKYLYLIVVVAALVVFLLAPKVKKKLWVKIGLIALPLALVLSLLASYFINDPRPFVVEKVAPLIPHTADNGFPSDHTLLAAALAAIIFVYNRKWGIVLGTGALLVGLARVAAKVHHLTDIVGSVVIAALATYVAWWFTKKYLSKFLP</sequence>
<evidence type="ECO:0000259" key="2">
    <source>
        <dbReference type="SMART" id="SM00014"/>
    </source>
</evidence>